<feature type="transmembrane region" description="Helical" evidence="14">
    <location>
        <begin position="74"/>
        <end position="97"/>
    </location>
</feature>
<evidence type="ECO:0000256" key="9">
    <source>
        <dbReference type="ARBA" id="ARBA00022807"/>
    </source>
</evidence>
<dbReference type="Proteomes" id="UP000648187">
    <property type="component" value="Unassembled WGS sequence"/>
</dbReference>
<dbReference type="Gene3D" id="1.20.1560.10">
    <property type="entry name" value="ABC transporter type 1, transmembrane domain"/>
    <property type="match status" value="2"/>
</dbReference>
<gene>
    <name evidence="17" type="ORF">HW555_014497</name>
</gene>
<dbReference type="InterPro" id="IPR017871">
    <property type="entry name" value="ABC_transporter-like_CS"/>
</dbReference>
<evidence type="ECO:0000256" key="4">
    <source>
        <dbReference type="ARBA" id="ARBA00022517"/>
    </source>
</evidence>
<dbReference type="SMART" id="SM00382">
    <property type="entry name" value="AAA"/>
    <property type="match status" value="2"/>
</dbReference>
<keyword evidence="3" id="KW-1003">Cell membrane</keyword>
<dbReference type="SUPFAM" id="SSF52540">
    <property type="entry name" value="P-loop containing nucleoside triphosphate hydrolases"/>
    <property type="match status" value="2"/>
</dbReference>
<dbReference type="InterPro" id="IPR027417">
    <property type="entry name" value="P-loop_NTPase"/>
</dbReference>
<dbReference type="InterPro" id="IPR003439">
    <property type="entry name" value="ABC_transporter-like_ATP-bd"/>
</dbReference>
<dbReference type="InterPro" id="IPR003593">
    <property type="entry name" value="AAA+_ATPase"/>
</dbReference>
<dbReference type="FunFam" id="3.40.50.300:FF:000287">
    <property type="entry name" value="Multidrug ABC transporter ATP-binding protein"/>
    <property type="match status" value="1"/>
</dbReference>
<keyword evidence="18" id="KW-1185">Reference proteome</keyword>
<dbReference type="Pfam" id="PF00664">
    <property type="entry name" value="ABC_membrane"/>
    <property type="match status" value="2"/>
</dbReference>
<evidence type="ECO:0000256" key="7">
    <source>
        <dbReference type="ARBA" id="ARBA00022741"/>
    </source>
</evidence>
<keyword evidence="4" id="KW-0690">Ribosome biogenesis</keyword>
<feature type="domain" description="ABC transporter" evidence="15">
    <location>
        <begin position="170"/>
        <end position="406"/>
    </location>
</feature>
<evidence type="ECO:0000256" key="2">
    <source>
        <dbReference type="ARBA" id="ARBA00022448"/>
    </source>
</evidence>
<protein>
    <recommendedName>
        <fullName evidence="19">ABC transporter</fullName>
    </recommendedName>
</protein>
<keyword evidence="5" id="KW-0645">Protease</keyword>
<dbReference type="CDD" id="cd16332">
    <property type="entry name" value="Prp-like"/>
    <property type="match status" value="1"/>
</dbReference>
<evidence type="ECO:0000256" key="8">
    <source>
        <dbReference type="ARBA" id="ARBA00022801"/>
    </source>
</evidence>
<dbReference type="GO" id="GO:0140359">
    <property type="term" value="F:ABC-type transporter activity"/>
    <property type="evidence" value="ECO:0007669"/>
    <property type="project" value="InterPro"/>
</dbReference>
<evidence type="ECO:0000256" key="11">
    <source>
        <dbReference type="ARBA" id="ARBA00022989"/>
    </source>
</evidence>
<keyword evidence="11 14" id="KW-1133">Transmembrane helix</keyword>
<dbReference type="GO" id="GO:0008234">
    <property type="term" value="F:cysteine-type peptidase activity"/>
    <property type="evidence" value="ECO:0007669"/>
    <property type="project" value="UniProtKB-KW"/>
</dbReference>
<feature type="transmembrane region" description="Helical" evidence="14">
    <location>
        <begin position="492"/>
        <end position="519"/>
    </location>
</feature>
<dbReference type="PANTHER" id="PTHR24221">
    <property type="entry name" value="ATP-BINDING CASSETTE SUB-FAMILY B"/>
    <property type="match status" value="1"/>
</dbReference>
<evidence type="ECO:0000256" key="14">
    <source>
        <dbReference type="SAM" id="Phobius"/>
    </source>
</evidence>
<feature type="domain" description="ABC transporter" evidence="15">
    <location>
        <begin position="606"/>
        <end position="840"/>
    </location>
</feature>
<evidence type="ECO:0000313" key="17">
    <source>
        <dbReference type="EMBL" id="KAF9404136.1"/>
    </source>
</evidence>
<feature type="domain" description="ABC transmembrane type-1" evidence="16">
    <location>
        <begin position="1"/>
        <end position="135"/>
    </location>
</feature>
<reference evidence="17" key="1">
    <citation type="submission" date="2020-08" db="EMBL/GenBank/DDBJ databases">
        <title>Spodoptera exigua strain:BAW_Kor-Di-RS1 Genome sequencing and assembly.</title>
        <authorList>
            <person name="Kim J."/>
            <person name="Nam H.Y."/>
            <person name="Kwon M."/>
            <person name="Choi J.H."/>
            <person name="Cho S.R."/>
            <person name="Kim G.-H."/>
        </authorList>
    </citation>
    <scope>NUCLEOTIDE SEQUENCE</scope>
    <source>
        <strain evidence="17">BAW_Kor-Di-RS1</strain>
        <tissue evidence="17">Whole-body</tissue>
    </source>
</reference>
<dbReference type="PROSITE" id="PS50893">
    <property type="entry name" value="ABC_TRANSPORTER_2"/>
    <property type="match status" value="2"/>
</dbReference>
<organism evidence="17 18">
    <name type="scientific">Spodoptera exigua</name>
    <name type="common">Beet armyworm</name>
    <name type="synonym">Noctua fulgens</name>
    <dbReference type="NCBI Taxonomy" id="7107"/>
    <lineage>
        <taxon>Eukaryota</taxon>
        <taxon>Metazoa</taxon>
        <taxon>Ecdysozoa</taxon>
        <taxon>Arthropoda</taxon>
        <taxon>Hexapoda</taxon>
        <taxon>Insecta</taxon>
        <taxon>Pterygota</taxon>
        <taxon>Neoptera</taxon>
        <taxon>Endopterygota</taxon>
        <taxon>Lepidoptera</taxon>
        <taxon>Glossata</taxon>
        <taxon>Ditrysia</taxon>
        <taxon>Noctuoidea</taxon>
        <taxon>Noctuidae</taxon>
        <taxon>Amphipyrinae</taxon>
        <taxon>Spodoptera</taxon>
    </lineage>
</organism>
<accession>A0A835KVZ4</accession>
<dbReference type="PROSITE" id="PS50929">
    <property type="entry name" value="ABC_TM1F"/>
    <property type="match status" value="2"/>
</dbReference>
<dbReference type="InterPro" id="IPR039421">
    <property type="entry name" value="Type_1_exporter"/>
</dbReference>
<dbReference type="CDD" id="cd03254">
    <property type="entry name" value="ABCC_Glucan_exporter_like"/>
    <property type="match status" value="1"/>
</dbReference>
<evidence type="ECO:0008006" key="19">
    <source>
        <dbReference type="Google" id="ProtNLM"/>
    </source>
</evidence>
<keyword evidence="12 14" id="KW-0472">Membrane</keyword>
<dbReference type="InterPro" id="IPR011527">
    <property type="entry name" value="ABC1_TM_dom"/>
</dbReference>
<dbReference type="InterPro" id="IPR036764">
    <property type="entry name" value="Peptidase_Prp_sf"/>
</dbReference>
<dbReference type="Gene3D" id="3.40.50.300">
    <property type="entry name" value="P-loop containing nucleotide triphosphate hydrolases"/>
    <property type="match status" value="2"/>
</dbReference>
<dbReference type="PROSITE" id="PS00211">
    <property type="entry name" value="ABC_TRANSPORTER_1"/>
    <property type="match status" value="2"/>
</dbReference>
<dbReference type="PANTHER" id="PTHR24221:SF499">
    <property type="entry name" value="FATTY ACID ABC TRANSPORTER ATP-BINDING_PERMEASE PROTEIN"/>
    <property type="match status" value="1"/>
</dbReference>
<dbReference type="GO" id="GO:0006508">
    <property type="term" value="P:proteolysis"/>
    <property type="evidence" value="ECO:0007669"/>
    <property type="project" value="UniProtKB-KW"/>
</dbReference>
<feature type="domain" description="ABC transmembrane type-1" evidence="16">
    <location>
        <begin position="417"/>
        <end position="541"/>
    </location>
</feature>
<dbReference type="SUPFAM" id="SSF90123">
    <property type="entry name" value="ABC transporter transmembrane region"/>
    <property type="match status" value="2"/>
</dbReference>
<sequence>VVPFLIIGLTLVIYFAHPNFNKVFRIYDKLNNVVQENLQGIRVVKSYVREDHEDEKFKSVSKDIYKTFSKAQSIVAFNNPILQFSVYVCMLLVSWLGAKFVVGGTLTTGELVSMFTYTMQILMSLNMMSMVFVMVIIARTSAERITEVLSEESDLKNNEAPLYEISDGSVRFKNVCFSYAGELEKLALIDADMEIKSGEVIGIIGGTGSSKSTLVQLIPRLYDVTKGSVEVGGQDVRKYDLKSLRDQVSMVLQNNVLFTGTIKENLRWGNEDATDEDLTRVCKIAQADSFIQEFPDKYDTLISQGGNNVSGGQKQRLCIARALLKKPKILILDDSTSAVDTKTDRLIREGMKEEIPGTTTFIIGQRISSIEDSDRIIVMDNGMINAIGTHESLLKTNHIYQEVYESQQKGFGEDDDRSSRYFGKQQQDLGKVNGFIEEMMYGQKVVKIFNHEPQTIHQFKGLNEELRQSATQANKYANSLMPIMMNLLNIQYVLLAVIGGIFSVYGVSALTIGMIASFLQLSRSLNMPISQVSQQINFVIMALAGAERIFNLIDEKSESDDGLVTLVNVSRQENQLIENDERTGIWAWKYPHEDGTVSYTELTGDVRFDDVSFGYEENNRVLKDINLYAEPGQKVAFVGATGAGKTTITNLINRFYDIQEGKIRYDGINIEKIKKHSLRRSLGIVLQDTHLFTGTIRENIRYGNLYASDEAVIQAAKLANAEEFINHLPDKYDTVITGDGDGLSQGQRQLLAIARAAIADPPVMILDEATSSIDTRTEKYVQAGMDQLMKGRTVFVIAHRLSTIQNSDVIMVMDHGRIIERGTHDELLLEKATTAQNKFYKYNSLLSLGMASLSLEEGGAERGLSMIKSSFKRNDAGHIVSFEVTGHAESGPYGSDVVCAAVSALTISTVNGIDALAGFEPIVETNEDESGYYSGAFIKNLIMALPLQLLLIGPFCRMVLAKSRQIRTESFIG</sequence>
<dbReference type="GO" id="GO:0005886">
    <property type="term" value="C:plasma membrane"/>
    <property type="evidence" value="ECO:0007669"/>
    <property type="project" value="UniProtKB-SubCell"/>
</dbReference>
<dbReference type="AlphaFoldDB" id="A0A835KVZ4"/>
<evidence type="ECO:0000256" key="1">
    <source>
        <dbReference type="ARBA" id="ARBA00004651"/>
    </source>
</evidence>
<evidence type="ECO:0000256" key="3">
    <source>
        <dbReference type="ARBA" id="ARBA00022475"/>
    </source>
</evidence>
<proteinExistence type="inferred from homology"/>
<dbReference type="FunFam" id="3.40.50.300:FF:000221">
    <property type="entry name" value="Multidrug ABC transporter ATP-binding protein"/>
    <property type="match status" value="1"/>
</dbReference>
<keyword evidence="8" id="KW-0378">Hydrolase</keyword>
<dbReference type="GO" id="GO:0016887">
    <property type="term" value="F:ATP hydrolysis activity"/>
    <property type="evidence" value="ECO:0007669"/>
    <property type="project" value="InterPro"/>
</dbReference>
<keyword evidence="9" id="KW-0788">Thiol protease</keyword>
<feature type="non-terminal residue" evidence="17">
    <location>
        <position position="1"/>
    </location>
</feature>
<comment type="caution">
    <text evidence="17">The sequence shown here is derived from an EMBL/GenBank/DDBJ whole genome shotgun (WGS) entry which is preliminary data.</text>
</comment>
<evidence type="ECO:0000259" key="15">
    <source>
        <dbReference type="PROSITE" id="PS50893"/>
    </source>
</evidence>
<keyword evidence="7" id="KW-0547">Nucleotide-binding</keyword>
<dbReference type="SUPFAM" id="SSF118010">
    <property type="entry name" value="TM1457-like"/>
    <property type="match status" value="1"/>
</dbReference>
<dbReference type="InterPro" id="IPR036640">
    <property type="entry name" value="ABC1_TM_sf"/>
</dbReference>
<evidence type="ECO:0000256" key="10">
    <source>
        <dbReference type="ARBA" id="ARBA00022840"/>
    </source>
</evidence>
<feature type="transmembrane region" description="Helical" evidence="14">
    <location>
        <begin position="117"/>
        <end position="138"/>
    </location>
</feature>
<dbReference type="Pfam" id="PF00005">
    <property type="entry name" value="ABC_tran"/>
    <property type="match status" value="2"/>
</dbReference>
<keyword evidence="6 14" id="KW-0812">Transmembrane</keyword>
<comment type="subcellular location">
    <subcellularLocation>
        <location evidence="1">Cell membrane</location>
        <topology evidence="1">Multi-pass membrane protein</topology>
    </subcellularLocation>
</comment>
<dbReference type="CDD" id="cd18547">
    <property type="entry name" value="ABC_6TM_Tm288_like"/>
    <property type="match status" value="1"/>
</dbReference>
<keyword evidence="10" id="KW-0067">ATP-binding</keyword>
<evidence type="ECO:0000256" key="5">
    <source>
        <dbReference type="ARBA" id="ARBA00022670"/>
    </source>
</evidence>
<dbReference type="EMBL" id="JACKWZ010001073">
    <property type="protein sequence ID" value="KAF9404136.1"/>
    <property type="molecule type" value="Genomic_DNA"/>
</dbReference>
<dbReference type="GO" id="GO:0005524">
    <property type="term" value="F:ATP binding"/>
    <property type="evidence" value="ECO:0007669"/>
    <property type="project" value="UniProtKB-KW"/>
</dbReference>
<dbReference type="Gene3D" id="3.30.70.1490">
    <property type="entry name" value="Cysteine protease Prp"/>
    <property type="match status" value="1"/>
</dbReference>
<evidence type="ECO:0000256" key="13">
    <source>
        <dbReference type="ARBA" id="ARBA00024363"/>
    </source>
</evidence>
<dbReference type="GO" id="GO:0042254">
    <property type="term" value="P:ribosome biogenesis"/>
    <property type="evidence" value="ECO:0007669"/>
    <property type="project" value="UniProtKB-KW"/>
</dbReference>
<dbReference type="Pfam" id="PF04327">
    <property type="entry name" value="Peptidase_Prp"/>
    <property type="match status" value="1"/>
</dbReference>
<keyword evidence="2" id="KW-0813">Transport</keyword>
<dbReference type="InterPro" id="IPR007422">
    <property type="entry name" value="Peptidase_Prp"/>
</dbReference>
<evidence type="ECO:0000256" key="12">
    <source>
        <dbReference type="ARBA" id="ARBA00023136"/>
    </source>
</evidence>
<evidence type="ECO:0000256" key="6">
    <source>
        <dbReference type="ARBA" id="ARBA00022692"/>
    </source>
</evidence>
<evidence type="ECO:0000313" key="18">
    <source>
        <dbReference type="Proteomes" id="UP000648187"/>
    </source>
</evidence>
<evidence type="ECO:0000259" key="16">
    <source>
        <dbReference type="PROSITE" id="PS50929"/>
    </source>
</evidence>
<comment type="similarity">
    <text evidence="13">Belongs to the ABC transporter superfamily. ABCB family. Heavy Metal importer (TC 3.A.1.210) subfamily.</text>
</comment>
<name>A0A835KVZ4_SPOEX</name>